<feature type="region of interest" description="Disordered" evidence="5">
    <location>
        <begin position="160"/>
        <end position="192"/>
    </location>
</feature>
<dbReference type="PANTHER" id="PTHR43788">
    <property type="entry name" value="DNA2/NAM7 HELICASE FAMILY MEMBER"/>
    <property type="match status" value="1"/>
</dbReference>
<dbReference type="GO" id="GO:0016787">
    <property type="term" value="F:hydrolase activity"/>
    <property type="evidence" value="ECO:0007669"/>
    <property type="project" value="UniProtKB-KW"/>
</dbReference>
<feature type="domain" description="DNA2/NAM7 helicase helicase" evidence="6">
    <location>
        <begin position="515"/>
        <end position="581"/>
    </location>
</feature>
<dbReference type="Proteomes" id="UP000025227">
    <property type="component" value="Unplaced"/>
</dbReference>
<feature type="region of interest" description="Disordered" evidence="5">
    <location>
        <begin position="38"/>
        <end position="57"/>
    </location>
</feature>
<organism evidence="7 8">
    <name type="scientific">Haemonchus contortus</name>
    <name type="common">Barber pole worm</name>
    <dbReference type="NCBI Taxonomy" id="6289"/>
    <lineage>
        <taxon>Eukaryota</taxon>
        <taxon>Metazoa</taxon>
        <taxon>Ecdysozoa</taxon>
        <taxon>Nematoda</taxon>
        <taxon>Chromadorea</taxon>
        <taxon>Rhabditida</taxon>
        <taxon>Rhabditina</taxon>
        <taxon>Rhabditomorpha</taxon>
        <taxon>Strongyloidea</taxon>
        <taxon>Trichostrongylidae</taxon>
        <taxon>Haemonchus</taxon>
    </lineage>
</organism>
<protein>
    <submittedName>
        <fullName evidence="8">AAA_11 domain-containing protein</fullName>
    </submittedName>
</protein>
<accession>A0A7I4Z2T3</accession>
<evidence type="ECO:0000313" key="7">
    <source>
        <dbReference type="Proteomes" id="UP000025227"/>
    </source>
</evidence>
<dbReference type="InterPro" id="IPR041677">
    <property type="entry name" value="DNA2/NAM7_AAA_11"/>
</dbReference>
<dbReference type="Gene3D" id="3.40.50.300">
    <property type="entry name" value="P-loop containing nucleotide triphosphate hydrolases"/>
    <property type="match status" value="1"/>
</dbReference>
<keyword evidence="2" id="KW-0378">Hydrolase</keyword>
<evidence type="ECO:0000256" key="1">
    <source>
        <dbReference type="ARBA" id="ARBA00022741"/>
    </source>
</evidence>
<evidence type="ECO:0000256" key="4">
    <source>
        <dbReference type="ARBA" id="ARBA00022840"/>
    </source>
</evidence>
<keyword evidence="1" id="KW-0547">Nucleotide-binding</keyword>
<proteinExistence type="predicted"/>
<keyword evidence="4" id="KW-0067">ATP-binding</keyword>
<dbReference type="GO" id="GO:0005524">
    <property type="term" value="F:ATP binding"/>
    <property type="evidence" value="ECO:0007669"/>
    <property type="project" value="UniProtKB-KW"/>
</dbReference>
<keyword evidence="3" id="KW-0347">Helicase</keyword>
<evidence type="ECO:0000256" key="5">
    <source>
        <dbReference type="SAM" id="MobiDB-lite"/>
    </source>
</evidence>
<dbReference type="Pfam" id="PF13086">
    <property type="entry name" value="AAA_11"/>
    <property type="match status" value="1"/>
</dbReference>
<name>A0A7I4Z2T3_HAECO</name>
<evidence type="ECO:0000313" key="8">
    <source>
        <dbReference type="WBParaSite" id="HCON_00174820-00001"/>
    </source>
</evidence>
<dbReference type="InterPro" id="IPR027417">
    <property type="entry name" value="P-loop_NTPase"/>
</dbReference>
<evidence type="ECO:0000256" key="2">
    <source>
        <dbReference type="ARBA" id="ARBA00022801"/>
    </source>
</evidence>
<dbReference type="WBParaSite" id="HCON_00174820-00001">
    <property type="protein sequence ID" value="HCON_00174820-00001"/>
    <property type="gene ID" value="HCON_00174820"/>
</dbReference>
<dbReference type="InterPro" id="IPR050534">
    <property type="entry name" value="Coronavir_polyprotein_1ab"/>
</dbReference>
<evidence type="ECO:0000256" key="3">
    <source>
        <dbReference type="ARBA" id="ARBA00022806"/>
    </source>
</evidence>
<evidence type="ECO:0000259" key="6">
    <source>
        <dbReference type="Pfam" id="PF13086"/>
    </source>
</evidence>
<reference evidence="8" key="1">
    <citation type="submission" date="2020-12" db="UniProtKB">
        <authorList>
            <consortium name="WormBaseParasite"/>
        </authorList>
    </citation>
    <scope>IDENTIFICATION</scope>
    <source>
        <strain evidence="8">MHco3</strain>
    </source>
</reference>
<feature type="compositionally biased region" description="Low complexity" evidence="5">
    <location>
        <begin position="176"/>
        <end position="189"/>
    </location>
</feature>
<keyword evidence="7" id="KW-1185">Reference proteome</keyword>
<dbReference type="AlphaFoldDB" id="A0A7I4Z2T3"/>
<sequence length="632" mass="70134">MDRSIAQLFHEFRDRISTSTYDLGSYEESEIVIKTTTDVPPHRHRPPRVPSKFQKEPDQHINRLLRAGHKLSGHRYSPANRNIRAIRDFLTPTAIEGVKSFVVFTSRWTPVGEQAALSAAGATELSMSGYSHQITSHFSMTGLLWANRVAGWRRFIRDTAPPAPPAAPHGRGGVARVGARGAPTGGRAHPCPRRGRALVARHNVSPQRPYYPHLVDNPLPVRENYQLSLHPWSRFVDLCPRRMVAFGHNRVTNELPVSTHRHLPDAGYMSLKFVRSLFPNFVLRRQPYPDPIPFIELQHLEDSIDIRFINADTIMSVQRENIGWGTGVILEAKDFFLVGPDHRDLHCIALDQYAINHLTGLRIFDKAKNMASEAGWVPQRPVALHILGSSTICRAKVASVEIIPDQRALSVTIEAFIWSHRSINDALHRYGRHTGTLTFVVIHVRLGRQTNRADPIYEAVAHMQTLADLSHASLASRIADLVYGGPQDAPMEQAEAGDPIVVAPSFQIRGATMVLNNDQVEAVRLAVSNEPIVAIQAAFGTGKTTVGAIIEALIATRPPSIVVVTATTNAAVAQFTETLFSLDDFAHLEVLRCLSDTAVSDNLFPTEVDLNVVLKSLGDRYEAQLDEAEKEF</sequence>
<dbReference type="OrthoDB" id="5870259at2759"/>
<dbReference type="GO" id="GO:0043139">
    <property type="term" value="F:5'-3' DNA helicase activity"/>
    <property type="evidence" value="ECO:0007669"/>
    <property type="project" value="TreeGrafter"/>
</dbReference>
<dbReference type="SUPFAM" id="SSF52540">
    <property type="entry name" value="P-loop containing nucleoside triphosphate hydrolases"/>
    <property type="match status" value="1"/>
</dbReference>
<dbReference type="PANTHER" id="PTHR43788:SF16">
    <property type="entry name" value="HELICASE WITH ZINC FINGER 2"/>
    <property type="match status" value="1"/>
</dbReference>